<keyword evidence="2" id="KW-1185">Reference proteome</keyword>
<protein>
    <recommendedName>
        <fullName evidence="3">Glycogen recognition site of AMP-activated protein kinase</fullName>
    </recommendedName>
</protein>
<dbReference type="CDD" id="cd07184">
    <property type="entry name" value="E_set_Isoamylase_like_N"/>
    <property type="match status" value="1"/>
</dbReference>
<sequence>MPLKKQFLKSRPVVKVTFEIPAEAAKAASSAYVLCEAQGWQKEPLKRLKNGGFKTVLELPTDQQDDFEFRYCLLDEAGNEQYDNDWQADGYRPTPLGVENSVVSVRAS</sequence>
<name>A0A1H4EIU8_ALKAM</name>
<evidence type="ECO:0008006" key="3">
    <source>
        <dbReference type="Google" id="ProtNLM"/>
    </source>
</evidence>
<organism evidence="1 2">
    <name type="scientific">Alkalimonas amylolytica</name>
    <dbReference type="NCBI Taxonomy" id="152573"/>
    <lineage>
        <taxon>Bacteria</taxon>
        <taxon>Pseudomonadati</taxon>
        <taxon>Pseudomonadota</taxon>
        <taxon>Gammaproteobacteria</taxon>
        <taxon>Alkalimonas</taxon>
    </lineage>
</organism>
<dbReference type="STRING" id="152573.SAMN04488051_10753"/>
<proteinExistence type="predicted"/>
<dbReference type="AlphaFoldDB" id="A0A1H4EIU8"/>
<dbReference type="OrthoDB" id="5451596at2"/>
<reference evidence="1 2" key="1">
    <citation type="submission" date="2016-10" db="EMBL/GenBank/DDBJ databases">
        <authorList>
            <person name="de Groot N.N."/>
        </authorList>
    </citation>
    <scope>NUCLEOTIDE SEQUENCE [LARGE SCALE GENOMIC DNA]</scope>
    <source>
        <strain evidence="1 2">CGMCC 1.3430</strain>
    </source>
</reference>
<dbReference type="InterPro" id="IPR013783">
    <property type="entry name" value="Ig-like_fold"/>
</dbReference>
<evidence type="ECO:0000313" key="2">
    <source>
        <dbReference type="Proteomes" id="UP000198773"/>
    </source>
</evidence>
<evidence type="ECO:0000313" key="1">
    <source>
        <dbReference type="EMBL" id="SEA84769.1"/>
    </source>
</evidence>
<dbReference type="EMBL" id="FNRM01000007">
    <property type="protein sequence ID" value="SEA84769.1"/>
    <property type="molecule type" value="Genomic_DNA"/>
</dbReference>
<accession>A0A1H4EIU8</accession>
<dbReference type="RefSeq" id="WP_091343877.1">
    <property type="nucleotide sequence ID" value="NZ_FNRM01000007.1"/>
</dbReference>
<dbReference type="Proteomes" id="UP000198773">
    <property type="component" value="Unassembled WGS sequence"/>
</dbReference>
<dbReference type="InterPro" id="IPR014756">
    <property type="entry name" value="Ig_E-set"/>
</dbReference>
<dbReference type="Gene3D" id="2.60.40.10">
    <property type="entry name" value="Immunoglobulins"/>
    <property type="match status" value="1"/>
</dbReference>
<dbReference type="SUPFAM" id="SSF81296">
    <property type="entry name" value="E set domains"/>
    <property type="match status" value="1"/>
</dbReference>
<gene>
    <name evidence="1" type="ORF">SAMN04488051_10753</name>
</gene>